<dbReference type="Proteomes" id="UP001284601">
    <property type="component" value="Unassembled WGS sequence"/>
</dbReference>
<evidence type="ECO:0000313" key="5">
    <source>
        <dbReference type="Proteomes" id="UP001284601"/>
    </source>
</evidence>
<reference evidence="5" key="1">
    <citation type="submission" date="2023-07" db="EMBL/GenBank/DDBJ databases">
        <title>Conexibacter stalactiti sp. nov., isolated from stalactites in a lava cave and emended description of the genus Conexibacter.</title>
        <authorList>
            <person name="Lee S.D."/>
        </authorList>
    </citation>
    <scope>NUCLEOTIDE SEQUENCE [LARGE SCALE GENOMIC DNA]</scope>
    <source>
        <strain evidence="5">KCTC 39840</strain>
    </source>
</reference>
<dbReference type="PANTHER" id="PTHR43072:SF23">
    <property type="entry name" value="UPF0039 PROTEIN C11D3.02C"/>
    <property type="match status" value="1"/>
</dbReference>
<name>A0ABU4HZZ1_9ACTN</name>
<evidence type="ECO:0000313" key="4">
    <source>
        <dbReference type="EMBL" id="MDW5598070.1"/>
    </source>
</evidence>
<dbReference type="EMBL" id="JAWSTH010000117">
    <property type="protein sequence ID" value="MDW5598070.1"/>
    <property type="molecule type" value="Genomic_DNA"/>
</dbReference>
<feature type="domain" description="N-acetyltransferase" evidence="3">
    <location>
        <begin position="1"/>
        <end position="162"/>
    </location>
</feature>
<keyword evidence="1" id="KW-0808">Transferase</keyword>
<proteinExistence type="predicted"/>
<dbReference type="RefSeq" id="WP_318600538.1">
    <property type="nucleotide sequence ID" value="NZ_JAWSTH010000117.1"/>
</dbReference>
<evidence type="ECO:0000256" key="1">
    <source>
        <dbReference type="ARBA" id="ARBA00022679"/>
    </source>
</evidence>
<keyword evidence="2" id="KW-0012">Acyltransferase</keyword>
<dbReference type="PANTHER" id="PTHR43072">
    <property type="entry name" value="N-ACETYLTRANSFERASE"/>
    <property type="match status" value="1"/>
</dbReference>
<keyword evidence="5" id="KW-1185">Reference proteome</keyword>
<accession>A0ABU4HZZ1</accession>
<organism evidence="4 5">
    <name type="scientific">Conexibacter stalactiti</name>
    <dbReference type="NCBI Taxonomy" id="1940611"/>
    <lineage>
        <taxon>Bacteria</taxon>
        <taxon>Bacillati</taxon>
        <taxon>Actinomycetota</taxon>
        <taxon>Thermoleophilia</taxon>
        <taxon>Solirubrobacterales</taxon>
        <taxon>Conexibacteraceae</taxon>
        <taxon>Conexibacter</taxon>
    </lineage>
</organism>
<evidence type="ECO:0000259" key="3">
    <source>
        <dbReference type="PROSITE" id="PS51186"/>
    </source>
</evidence>
<dbReference type="CDD" id="cd04301">
    <property type="entry name" value="NAT_SF"/>
    <property type="match status" value="1"/>
</dbReference>
<dbReference type="Pfam" id="PF13420">
    <property type="entry name" value="Acetyltransf_4"/>
    <property type="match status" value="1"/>
</dbReference>
<sequence length="180" mass="19377">MIRLADPARDAAACAAIYAPYVTDSVASFEEVPPDASAFAAQIEQLGRSHGFLVCERDGRVAGYAYAGPHRVRAAYRWAADVSVYVHADFHRSGVGRELYTELFTRLRAQGIRVLGAGITLPNAGSVGLHESFGFEPVGVWRAIGWKAGAWRDVGWWRLQLAPQDEADGAAPTEPAPPAA</sequence>
<dbReference type="Gene3D" id="3.40.630.30">
    <property type="match status" value="1"/>
</dbReference>
<comment type="caution">
    <text evidence="4">The sequence shown here is derived from an EMBL/GenBank/DDBJ whole genome shotgun (WGS) entry which is preliminary data.</text>
</comment>
<dbReference type="SUPFAM" id="SSF55729">
    <property type="entry name" value="Acyl-CoA N-acyltransferases (Nat)"/>
    <property type="match status" value="1"/>
</dbReference>
<protein>
    <submittedName>
        <fullName evidence="4">N-acetyltransferase family protein</fullName>
    </submittedName>
</protein>
<dbReference type="PROSITE" id="PS51186">
    <property type="entry name" value="GNAT"/>
    <property type="match status" value="1"/>
</dbReference>
<gene>
    <name evidence="4" type="ORF">R7226_27185</name>
</gene>
<dbReference type="InterPro" id="IPR016181">
    <property type="entry name" value="Acyl_CoA_acyltransferase"/>
</dbReference>
<evidence type="ECO:0000256" key="2">
    <source>
        <dbReference type="ARBA" id="ARBA00023315"/>
    </source>
</evidence>
<dbReference type="InterPro" id="IPR000182">
    <property type="entry name" value="GNAT_dom"/>
</dbReference>